<proteinExistence type="predicted"/>
<feature type="compositionally biased region" description="Low complexity" evidence="1">
    <location>
        <begin position="103"/>
        <end position="124"/>
    </location>
</feature>
<sequence>MDRTSLADELRAARFRTTRFRTGYDEGSVDDLIDLLAGQLVADVADHEIVATVEASRFPTTTARRGYETADVDALLARVTSTLGGTTTTQSRHGSADTGQNGDASGTRSTSSPSSSGADLPSALIEPPRGFLARLLGR</sequence>
<gene>
    <name evidence="2" type="ORF">GCM10022399_04730</name>
</gene>
<protein>
    <recommendedName>
        <fullName evidence="4">DivIVA domain-containing protein</fullName>
    </recommendedName>
</protein>
<evidence type="ECO:0000313" key="3">
    <source>
        <dbReference type="Proteomes" id="UP001501468"/>
    </source>
</evidence>
<keyword evidence="3" id="KW-1185">Reference proteome</keyword>
<accession>A0ABP7CJB8</accession>
<dbReference type="NCBIfam" id="TIGR03544">
    <property type="entry name" value="DivI1A_domain"/>
    <property type="match status" value="2"/>
</dbReference>
<dbReference type="InterPro" id="IPR019933">
    <property type="entry name" value="DivIVA_domain"/>
</dbReference>
<evidence type="ECO:0000256" key="1">
    <source>
        <dbReference type="SAM" id="MobiDB-lite"/>
    </source>
</evidence>
<reference evidence="3" key="1">
    <citation type="journal article" date="2019" name="Int. J. Syst. Evol. Microbiol.">
        <title>The Global Catalogue of Microorganisms (GCM) 10K type strain sequencing project: providing services to taxonomists for standard genome sequencing and annotation.</title>
        <authorList>
            <consortium name="The Broad Institute Genomics Platform"/>
            <consortium name="The Broad Institute Genome Sequencing Center for Infectious Disease"/>
            <person name="Wu L."/>
            <person name="Ma J."/>
        </authorList>
    </citation>
    <scope>NUCLEOTIDE SEQUENCE [LARGE SCALE GENOMIC DNA]</scope>
    <source>
        <strain evidence="3">JCM 17125</strain>
    </source>
</reference>
<feature type="compositionally biased region" description="Polar residues" evidence="1">
    <location>
        <begin position="90"/>
        <end position="102"/>
    </location>
</feature>
<organism evidence="2 3">
    <name type="scientific">Terrabacter ginsenosidimutans</name>
    <dbReference type="NCBI Taxonomy" id="490575"/>
    <lineage>
        <taxon>Bacteria</taxon>
        <taxon>Bacillati</taxon>
        <taxon>Actinomycetota</taxon>
        <taxon>Actinomycetes</taxon>
        <taxon>Micrococcales</taxon>
        <taxon>Intrasporangiaceae</taxon>
        <taxon>Terrabacter</taxon>
    </lineage>
</organism>
<feature type="region of interest" description="Disordered" evidence="1">
    <location>
        <begin position="83"/>
        <end position="125"/>
    </location>
</feature>
<name>A0ABP7CJB8_9MICO</name>
<dbReference type="Proteomes" id="UP001501468">
    <property type="component" value="Unassembled WGS sequence"/>
</dbReference>
<comment type="caution">
    <text evidence="2">The sequence shown here is derived from an EMBL/GenBank/DDBJ whole genome shotgun (WGS) entry which is preliminary data.</text>
</comment>
<dbReference type="RefSeq" id="WP_344940979.1">
    <property type="nucleotide sequence ID" value="NZ_BAABDC010000001.1"/>
</dbReference>
<dbReference type="EMBL" id="BAABDC010000001">
    <property type="protein sequence ID" value="GAA3691764.1"/>
    <property type="molecule type" value="Genomic_DNA"/>
</dbReference>
<evidence type="ECO:0008006" key="4">
    <source>
        <dbReference type="Google" id="ProtNLM"/>
    </source>
</evidence>
<evidence type="ECO:0000313" key="2">
    <source>
        <dbReference type="EMBL" id="GAA3691764.1"/>
    </source>
</evidence>